<reference evidence="3 4" key="1">
    <citation type="journal article" date="2012" name="BMC Genomics">
        <title>Comparative genomic analysis of human infective Trypanosoma cruzi lineages with the bat-restricted subspecies T. cruzi marinkellei.</title>
        <authorList>
            <person name="Franzen O."/>
            <person name="Talavera-Lopez C."/>
            <person name="Ochaya S."/>
            <person name="Butler C.E."/>
            <person name="Messenger L.A."/>
            <person name="Lewis M.D."/>
            <person name="Llewellyn M.S."/>
            <person name="Marinkelle C.J."/>
            <person name="Tyler K.M."/>
            <person name="Miles M.A."/>
            <person name="Andersson B."/>
        </authorList>
    </citation>
    <scope>NUCLEOTIDE SEQUENCE [LARGE SCALE GENOMIC DNA]</scope>
    <source>
        <strain evidence="3 4">B7</strain>
    </source>
</reference>
<accession>K2MZ33</accession>
<feature type="region of interest" description="Disordered" evidence="1">
    <location>
        <begin position="110"/>
        <end position="207"/>
    </location>
</feature>
<dbReference type="EMBL" id="AHKC01017754">
    <property type="protein sequence ID" value="EKF27586.1"/>
    <property type="molecule type" value="Genomic_DNA"/>
</dbReference>
<gene>
    <name evidence="3" type="ORF">MOQ_008685</name>
</gene>
<evidence type="ECO:0000313" key="3">
    <source>
        <dbReference type="EMBL" id="EKF27586.1"/>
    </source>
</evidence>
<feature type="signal peptide" evidence="2">
    <location>
        <begin position="1"/>
        <end position="30"/>
    </location>
</feature>
<keyword evidence="4" id="KW-1185">Reference proteome</keyword>
<feature type="compositionally biased region" description="Polar residues" evidence="1">
    <location>
        <begin position="159"/>
        <end position="172"/>
    </location>
</feature>
<dbReference type="Proteomes" id="UP000007350">
    <property type="component" value="Unassembled WGS sequence"/>
</dbReference>
<organism evidence="3 4">
    <name type="scientific">Trypanosoma cruzi marinkellei</name>
    <dbReference type="NCBI Taxonomy" id="85056"/>
    <lineage>
        <taxon>Eukaryota</taxon>
        <taxon>Discoba</taxon>
        <taxon>Euglenozoa</taxon>
        <taxon>Kinetoplastea</taxon>
        <taxon>Metakinetoplastina</taxon>
        <taxon>Trypanosomatida</taxon>
        <taxon>Trypanosomatidae</taxon>
        <taxon>Trypanosoma</taxon>
        <taxon>Schizotrypanum</taxon>
    </lineage>
</organism>
<feature type="non-terminal residue" evidence="3">
    <location>
        <position position="207"/>
    </location>
</feature>
<proteinExistence type="predicted"/>
<evidence type="ECO:0000256" key="2">
    <source>
        <dbReference type="SAM" id="SignalP"/>
    </source>
</evidence>
<evidence type="ECO:0000313" key="4">
    <source>
        <dbReference type="Proteomes" id="UP000007350"/>
    </source>
</evidence>
<comment type="caution">
    <text evidence="3">The sequence shown here is derived from an EMBL/GenBank/DDBJ whole genome shotgun (WGS) entry which is preliminary data.</text>
</comment>
<sequence>MQVTGAMAMMSGRVLLVCALCVLWCGAAGAMSAADVFTSDRSVAEEDFVLFWHNYYNTTCKQETTKGGMFDEPAFKSCMYESMREVCGGDDETSGTSRTPAGKEICKRYAGDPEEAGETSTLQDKPSPDVELPNGGTAREESTPGAPAGDSPANKTEVPESTSAAVDSANNQNEKDDEVVMPTNAPESNATGKREEKKAKRRTVIRM</sequence>
<feature type="chain" id="PRO_5003861731" evidence="2">
    <location>
        <begin position="31"/>
        <end position="207"/>
    </location>
</feature>
<protein>
    <submittedName>
        <fullName evidence="3">Mucin-associated surface protein (MASP), putative</fullName>
    </submittedName>
</protein>
<name>K2MZ33_TRYCR</name>
<evidence type="ECO:0000256" key="1">
    <source>
        <dbReference type="SAM" id="MobiDB-lite"/>
    </source>
</evidence>
<dbReference type="AlphaFoldDB" id="K2MZ33"/>
<keyword evidence="2" id="KW-0732">Signal</keyword>